<keyword evidence="1" id="KW-0472">Membrane</keyword>
<gene>
    <name evidence="2" type="ORF">MS3_05178</name>
</gene>
<keyword evidence="1" id="KW-1133">Transmembrane helix</keyword>
<dbReference type="Pfam" id="PF03530">
    <property type="entry name" value="SK_channel"/>
    <property type="match status" value="1"/>
</dbReference>
<keyword evidence="2" id="KW-0406">Ion transport</keyword>
<dbReference type="AlphaFoldDB" id="A0A094ZRS4"/>
<keyword evidence="2" id="KW-0813">Transport</keyword>
<name>A0A094ZRS4_SCHHA</name>
<dbReference type="GO" id="GO:0016020">
    <property type="term" value="C:membrane"/>
    <property type="evidence" value="ECO:0007669"/>
    <property type="project" value="InterPro"/>
</dbReference>
<accession>A0A094ZRS4</accession>
<organism evidence="2">
    <name type="scientific">Schistosoma haematobium</name>
    <name type="common">Blood fluke</name>
    <dbReference type="NCBI Taxonomy" id="6185"/>
    <lineage>
        <taxon>Eukaryota</taxon>
        <taxon>Metazoa</taxon>
        <taxon>Spiralia</taxon>
        <taxon>Lophotrochozoa</taxon>
        <taxon>Platyhelminthes</taxon>
        <taxon>Trematoda</taxon>
        <taxon>Digenea</taxon>
        <taxon>Strigeidida</taxon>
        <taxon>Schistosomatoidea</taxon>
        <taxon>Schistosomatidae</taxon>
        <taxon>Schistosoma</taxon>
    </lineage>
</organism>
<dbReference type="EMBL" id="KL250819">
    <property type="protein sequence ID" value="KGB36857.1"/>
    <property type="molecule type" value="Genomic_DNA"/>
</dbReference>
<dbReference type="InterPro" id="IPR015449">
    <property type="entry name" value="K_chnl_Ca-activ_SK"/>
</dbReference>
<evidence type="ECO:0000256" key="1">
    <source>
        <dbReference type="SAM" id="Phobius"/>
    </source>
</evidence>
<dbReference type="PANTHER" id="PTHR10153">
    <property type="entry name" value="SMALL CONDUCTANCE CALCIUM-ACTIVATED POTASSIUM CHANNEL"/>
    <property type="match status" value="1"/>
</dbReference>
<evidence type="ECO:0000313" key="2">
    <source>
        <dbReference type="EMBL" id="KGB36857.1"/>
    </source>
</evidence>
<protein>
    <submittedName>
        <fullName evidence="2">Small conductance calcium-activated potassium channel protein</fullName>
    </submittedName>
</protein>
<reference evidence="2" key="1">
    <citation type="journal article" date="2012" name="Nat. Genet.">
        <title>Whole-genome sequence of Schistosoma haematobium.</title>
        <authorList>
            <person name="Young N.D."/>
            <person name="Jex A.R."/>
            <person name="Li B."/>
            <person name="Liu S."/>
            <person name="Yang L."/>
            <person name="Xiong Z."/>
            <person name="Li Y."/>
            <person name="Cantacessi C."/>
            <person name="Hall R.S."/>
            <person name="Xu X."/>
            <person name="Chen F."/>
            <person name="Wu X."/>
            <person name="Zerlotini A."/>
            <person name="Oliveira G."/>
            <person name="Hofmann A."/>
            <person name="Zhang G."/>
            <person name="Fang X."/>
            <person name="Kang Y."/>
            <person name="Campbell B.E."/>
            <person name="Loukas A."/>
            <person name="Ranganathan S."/>
            <person name="Rollinson D."/>
            <person name="Rinaldi G."/>
            <person name="Brindley P.J."/>
            <person name="Yang H."/>
            <person name="Wang J."/>
            <person name="Wang J."/>
            <person name="Gasser R.B."/>
        </authorList>
    </citation>
    <scope>NUCLEOTIDE SEQUENCE [LARGE SCALE GENOMIC DNA]</scope>
</reference>
<keyword evidence="1" id="KW-0812">Transmembrane</keyword>
<dbReference type="GO" id="GO:0016286">
    <property type="term" value="F:small conductance calcium-activated potassium channel activity"/>
    <property type="evidence" value="ECO:0007669"/>
    <property type="project" value="InterPro"/>
</dbReference>
<feature type="transmembrane region" description="Helical" evidence="1">
    <location>
        <begin position="52"/>
        <end position="79"/>
    </location>
</feature>
<sequence length="83" mass="9905">MGKLFIFEHITHHVDTFKRRDAMNNQHQQRTIKNVGYRLGKRKRLFEKRCRISDFSLSFAVFGILVMLVETELIFAGVYEKDK</sequence>
<proteinExistence type="predicted"/>
<keyword evidence="2" id="KW-0407">Ion channel</keyword>